<dbReference type="Gene3D" id="1.10.260.30">
    <property type="entry name" value="Signal recognition particle, SRP54 subunit, M-domain"/>
    <property type="match status" value="1"/>
</dbReference>
<dbReference type="CDD" id="cd18539">
    <property type="entry name" value="SRP_G"/>
    <property type="match status" value="1"/>
</dbReference>
<dbReference type="InterPro" id="IPR022941">
    <property type="entry name" value="SRP54"/>
</dbReference>
<dbReference type="GO" id="GO:0048500">
    <property type="term" value="C:signal recognition particle"/>
    <property type="evidence" value="ECO:0007669"/>
    <property type="project" value="UniProtKB-UniRule"/>
</dbReference>
<feature type="domain" description="SRP54-type proteins GTP-binding" evidence="10">
    <location>
        <begin position="267"/>
        <end position="280"/>
    </location>
</feature>
<dbReference type="OrthoDB" id="9804720at2"/>
<evidence type="ECO:0000256" key="8">
    <source>
        <dbReference type="ARBA" id="ARBA00048027"/>
    </source>
</evidence>
<dbReference type="InterPro" id="IPR036891">
    <property type="entry name" value="Signal_recog_part_SRP54_M_sf"/>
</dbReference>
<keyword evidence="9" id="KW-0963">Cytoplasm</keyword>
<evidence type="ECO:0000256" key="1">
    <source>
        <dbReference type="ARBA" id="ARBA00005450"/>
    </source>
</evidence>
<keyword evidence="7 9" id="KW-0687">Ribonucleoprotein</keyword>
<dbReference type="PROSITE" id="PS00300">
    <property type="entry name" value="SRP54"/>
    <property type="match status" value="1"/>
</dbReference>
<evidence type="ECO:0000256" key="5">
    <source>
        <dbReference type="ARBA" id="ARBA00023134"/>
    </source>
</evidence>
<evidence type="ECO:0000256" key="2">
    <source>
        <dbReference type="ARBA" id="ARBA00022741"/>
    </source>
</evidence>
<dbReference type="EC" id="3.6.5.4" evidence="9"/>
<dbReference type="HAMAP" id="MF_00306">
    <property type="entry name" value="SRP54"/>
    <property type="match status" value="1"/>
</dbReference>
<dbReference type="EMBL" id="QKZT01000002">
    <property type="protein sequence ID" value="PZX56518.1"/>
    <property type="molecule type" value="Genomic_DNA"/>
</dbReference>
<dbReference type="InterPro" id="IPR000897">
    <property type="entry name" value="SRP54_GTPase_dom"/>
</dbReference>
<keyword evidence="3 9" id="KW-0378">Hydrolase</keyword>
<dbReference type="Pfam" id="PF02978">
    <property type="entry name" value="SRP_SPB"/>
    <property type="match status" value="1"/>
</dbReference>
<evidence type="ECO:0000256" key="9">
    <source>
        <dbReference type="HAMAP-Rule" id="MF_00306"/>
    </source>
</evidence>
<evidence type="ECO:0000313" key="12">
    <source>
        <dbReference type="Proteomes" id="UP000248882"/>
    </source>
</evidence>
<sequence length="447" mass="49015">MFDNLSLKLDRAFKTLKGTGTITEINVATTVKEIRRALIDADVNYKVAKEVTDTIKTEALGRDVLISVSPGQLLIKITQEELTKLMGGKKEDINISGDPSIILISGLQGSGKTTFTGKLGAHLKKQGRQVLLVACDIYRPAAIDQLKVLGEQIGVEVYAEPENKNALDIANNAIAYAKKTGKKTVVVDTAGRLAVDDVMMNEIEALKKALNPSETLFVVDSMTGQDAVNTAKTFDERLNFDGVVLTKLDGDTRGGAAISIRHVVNKPIKFISTGEKMEDLDVFHPDRMAQRILGMGDVISLVERAQQSFDEDEAKRINSKIRTNNFNFDDFLSQLEQVKKMGNIKDLLGMIPGMGKAMKGMDIDDDSFKPIEAIIRSMTPAEREHPDLIDGSRRKRLAAGSGRTIVEVNNLMKQFADMRKMMKQMNKMGGAKAAMGKMLPPGMGGRR</sequence>
<comment type="catalytic activity">
    <reaction evidence="8 9">
        <text>GTP + H2O = GDP + phosphate + H(+)</text>
        <dbReference type="Rhea" id="RHEA:19669"/>
        <dbReference type="ChEBI" id="CHEBI:15377"/>
        <dbReference type="ChEBI" id="CHEBI:15378"/>
        <dbReference type="ChEBI" id="CHEBI:37565"/>
        <dbReference type="ChEBI" id="CHEBI:43474"/>
        <dbReference type="ChEBI" id="CHEBI:58189"/>
        <dbReference type="EC" id="3.6.5.4"/>
    </reaction>
</comment>
<organism evidence="11 12">
    <name type="scientific">Algoriphagus chordae</name>
    <dbReference type="NCBI Taxonomy" id="237019"/>
    <lineage>
        <taxon>Bacteria</taxon>
        <taxon>Pseudomonadati</taxon>
        <taxon>Bacteroidota</taxon>
        <taxon>Cytophagia</taxon>
        <taxon>Cytophagales</taxon>
        <taxon>Cyclobacteriaceae</taxon>
        <taxon>Algoriphagus</taxon>
    </lineage>
</organism>
<evidence type="ECO:0000259" key="10">
    <source>
        <dbReference type="PROSITE" id="PS00300"/>
    </source>
</evidence>
<dbReference type="Gene3D" id="3.40.50.300">
    <property type="entry name" value="P-loop containing nucleotide triphosphate hydrolases"/>
    <property type="match status" value="1"/>
</dbReference>
<dbReference type="FunFam" id="3.40.50.300:FF:000022">
    <property type="entry name" value="Signal recognition particle 54 kDa subunit"/>
    <property type="match status" value="1"/>
</dbReference>
<dbReference type="GO" id="GO:0005525">
    <property type="term" value="F:GTP binding"/>
    <property type="evidence" value="ECO:0007669"/>
    <property type="project" value="UniProtKB-UniRule"/>
</dbReference>
<evidence type="ECO:0000256" key="4">
    <source>
        <dbReference type="ARBA" id="ARBA00022884"/>
    </source>
</evidence>
<gene>
    <name evidence="9" type="primary">ffh</name>
    <name evidence="11" type="ORF">LV85_00443</name>
</gene>
<comment type="subunit">
    <text evidence="9">Part of the signal recognition particle protein translocation system, which is composed of SRP and FtsY.</text>
</comment>
<proteinExistence type="inferred from homology"/>
<reference evidence="11 12" key="1">
    <citation type="submission" date="2018-06" db="EMBL/GenBank/DDBJ databases">
        <title>Genomic Encyclopedia of Archaeal and Bacterial Type Strains, Phase II (KMG-II): from individual species to whole genera.</title>
        <authorList>
            <person name="Goeker M."/>
        </authorList>
    </citation>
    <scope>NUCLEOTIDE SEQUENCE [LARGE SCALE GENOMIC DNA]</scope>
    <source>
        <strain evidence="11 12">DSM 19830</strain>
    </source>
</reference>
<dbReference type="InterPro" id="IPR042101">
    <property type="entry name" value="SRP54_N_sf"/>
</dbReference>
<comment type="subcellular location">
    <subcellularLocation>
        <location evidence="9">Cytoplasm</location>
    </subcellularLocation>
    <text evidence="9">The SRP-RNC complex is targeted to the cytoplasmic membrane.</text>
</comment>
<dbReference type="SMART" id="SM00962">
    <property type="entry name" value="SRP54"/>
    <property type="match status" value="1"/>
</dbReference>
<dbReference type="InterPro" id="IPR027417">
    <property type="entry name" value="P-loop_NTPase"/>
</dbReference>
<dbReference type="PANTHER" id="PTHR11564:SF5">
    <property type="entry name" value="SIGNAL RECOGNITION PARTICLE SUBUNIT SRP54"/>
    <property type="match status" value="1"/>
</dbReference>
<evidence type="ECO:0000256" key="6">
    <source>
        <dbReference type="ARBA" id="ARBA00023135"/>
    </source>
</evidence>
<dbReference type="InterPro" id="IPR013822">
    <property type="entry name" value="Signal_recog_particl_SRP54_hlx"/>
</dbReference>
<dbReference type="Pfam" id="PF00448">
    <property type="entry name" value="SRP54"/>
    <property type="match status" value="1"/>
</dbReference>
<dbReference type="SMART" id="SM00382">
    <property type="entry name" value="AAA"/>
    <property type="match status" value="1"/>
</dbReference>
<dbReference type="InterPro" id="IPR003593">
    <property type="entry name" value="AAA+_ATPase"/>
</dbReference>
<keyword evidence="6 9" id="KW-0733">Signal recognition particle</keyword>
<dbReference type="NCBIfam" id="TIGR00959">
    <property type="entry name" value="ffh"/>
    <property type="match status" value="1"/>
</dbReference>
<name>A0A2W7R6N4_9BACT</name>
<evidence type="ECO:0000313" key="11">
    <source>
        <dbReference type="EMBL" id="PZX56518.1"/>
    </source>
</evidence>
<dbReference type="RefSeq" id="WP_111316558.1">
    <property type="nucleotide sequence ID" value="NZ_QKZT01000002.1"/>
</dbReference>
<feature type="binding site" evidence="9">
    <location>
        <begin position="106"/>
        <end position="113"/>
    </location>
    <ligand>
        <name>GTP</name>
        <dbReference type="ChEBI" id="CHEBI:37565"/>
    </ligand>
</feature>
<dbReference type="Gene3D" id="1.20.120.140">
    <property type="entry name" value="Signal recognition particle SRP54, nucleotide-binding domain"/>
    <property type="match status" value="1"/>
</dbReference>
<dbReference type="SUPFAM" id="SSF47446">
    <property type="entry name" value="Signal peptide-binding domain"/>
    <property type="match status" value="1"/>
</dbReference>
<dbReference type="Pfam" id="PF02881">
    <property type="entry name" value="SRP54_N"/>
    <property type="match status" value="1"/>
</dbReference>
<dbReference type="SMART" id="SM00963">
    <property type="entry name" value="SRP54_N"/>
    <property type="match status" value="1"/>
</dbReference>
<comment type="similarity">
    <text evidence="1 9">Belongs to the GTP-binding SRP family. SRP54 subfamily.</text>
</comment>
<dbReference type="GO" id="GO:0008312">
    <property type="term" value="F:7S RNA binding"/>
    <property type="evidence" value="ECO:0007669"/>
    <property type="project" value="InterPro"/>
</dbReference>
<comment type="domain">
    <text evidence="9">Composed of three domains: the N-terminal N domain, which is responsible for interactions with the ribosome, the central G domain, which binds GTP, and the C-terminal M domain, which binds the RNA and the signal sequence of the RNC.</text>
</comment>
<protein>
    <recommendedName>
        <fullName evidence="9">Signal recognition particle protein</fullName>
        <ecNumber evidence="9">3.6.5.4</ecNumber>
    </recommendedName>
    <alternativeName>
        <fullName evidence="9">Fifty-four homolog</fullName>
    </alternativeName>
</protein>
<feature type="binding site" evidence="9">
    <location>
        <begin position="188"/>
        <end position="192"/>
    </location>
    <ligand>
        <name>GTP</name>
        <dbReference type="ChEBI" id="CHEBI:37565"/>
    </ligand>
</feature>
<dbReference type="GO" id="GO:0006614">
    <property type="term" value="P:SRP-dependent cotranslational protein targeting to membrane"/>
    <property type="evidence" value="ECO:0007669"/>
    <property type="project" value="InterPro"/>
</dbReference>
<feature type="binding site" evidence="9">
    <location>
        <begin position="246"/>
        <end position="249"/>
    </location>
    <ligand>
        <name>GTP</name>
        <dbReference type="ChEBI" id="CHEBI:37565"/>
    </ligand>
</feature>
<dbReference type="AlphaFoldDB" id="A0A2W7R6N4"/>
<dbReference type="InterPro" id="IPR004780">
    <property type="entry name" value="SRP"/>
</dbReference>
<dbReference type="InterPro" id="IPR004125">
    <property type="entry name" value="Signal_recog_particle_SRP54_M"/>
</dbReference>
<dbReference type="SUPFAM" id="SSF52540">
    <property type="entry name" value="P-loop containing nucleoside triphosphate hydrolases"/>
    <property type="match status" value="1"/>
</dbReference>
<keyword evidence="4 9" id="KW-0694">RNA-binding</keyword>
<evidence type="ECO:0000256" key="3">
    <source>
        <dbReference type="ARBA" id="ARBA00022801"/>
    </source>
</evidence>
<accession>A0A2W7R6N4</accession>
<keyword evidence="12" id="KW-1185">Reference proteome</keyword>
<keyword evidence="2 9" id="KW-0547">Nucleotide-binding</keyword>
<keyword evidence="5 9" id="KW-0342">GTP-binding</keyword>
<comment type="caution">
    <text evidence="11">The sequence shown here is derived from an EMBL/GenBank/DDBJ whole genome shotgun (WGS) entry which is preliminary data.</text>
</comment>
<dbReference type="PANTHER" id="PTHR11564">
    <property type="entry name" value="SIGNAL RECOGNITION PARTICLE 54K PROTEIN SRP54"/>
    <property type="match status" value="1"/>
</dbReference>
<dbReference type="GO" id="GO:0003924">
    <property type="term" value="F:GTPase activity"/>
    <property type="evidence" value="ECO:0007669"/>
    <property type="project" value="UniProtKB-UniRule"/>
</dbReference>
<comment type="function">
    <text evidence="9">Involved in targeting and insertion of nascent membrane proteins into the cytoplasmic membrane. Binds to the hydrophobic signal sequence of the ribosome-nascent chain (RNC) as it emerges from the ribosomes. The SRP-RNC complex is then targeted to the cytoplasmic membrane where it interacts with the SRP receptor FtsY.</text>
</comment>
<dbReference type="Proteomes" id="UP000248882">
    <property type="component" value="Unassembled WGS sequence"/>
</dbReference>
<evidence type="ECO:0000256" key="7">
    <source>
        <dbReference type="ARBA" id="ARBA00023274"/>
    </source>
</evidence>